<evidence type="ECO:0000256" key="3">
    <source>
        <dbReference type="ARBA" id="ARBA00022741"/>
    </source>
</evidence>
<dbReference type="Gene3D" id="3.40.50.720">
    <property type="entry name" value="NAD(P)-binding Rossmann-like Domain"/>
    <property type="match status" value="1"/>
</dbReference>
<dbReference type="AlphaFoldDB" id="A0A1T4ZY07"/>
<dbReference type="InterPro" id="IPR001763">
    <property type="entry name" value="Rhodanese-like_dom"/>
</dbReference>
<dbReference type="STRING" id="572036.SAMN05661099_0045"/>
<dbReference type="Pfam" id="PF00581">
    <property type="entry name" value="Rhodanese"/>
    <property type="match status" value="1"/>
</dbReference>
<dbReference type="PANTHER" id="PTHR10953">
    <property type="entry name" value="UBIQUITIN-ACTIVATING ENZYME E1"/>
    <property type="match status" value="1"/>
</dbReference>
<dbReference type="GO" id="GO:0005829">
    <property type="term" value="C:cytosol"/>
    <property type="evidence" value="ECO:0007669"/>
    <property type="project" value="TreeGrafter"/>
</dbReference>
<dbReference type="Proteomes" id="UP000189981">
    <property type="component" value="Unassembled WGS sequence"/>
</dbReference>
<reference evidence="15" key="1">
    <citation type="submission" date="2017-02" db="EMBL/GenBank/DDBJ databases">
        <authorList>
            <person name="Varghese N."/>
            <person name="Submissions S."/>
        </authorList>
    </citation>
    <scope>NUCLEOTIDE SEQUENCE [LARGE SCALE GENOMIC DNA]</scope>
    <source>
        <strain evidence="15">DSM 22385</strain>
    </source>
</reference>
<organism evidence="14 15">
    <name type="scientific">Daejeonella lutea</name>
    <dbReference type="NCBI Taxonomy" id="572036"/>
    <lineage>
        <taxon>Bacteria</taxon>
        <taxon>Pseudomonadati</taxon>
        <taxon>Bacteroidota</taxon>
        <taxon>Sphingobacteriia</taxon>
        <taxon>Sphingobacteriales</taxon>
        <taxon>Sphingobacteriaceae</taxon>
        <taxon>Daejeonella</taxon>
    </lineage>
</organism>
<dbReference type="EMBL" id="FUYR01000001">
    <property type="protein sequence ID" value="SKB27283.1"/>
    <property type="molecule type" value="Genomic_DNA"/>
</dbReference>
<proteinExistence type="inferred from homology"/>
<evidence type="ECO:0000259" key="13">
    <source>
        <dbReference type="PROSITE" id="PS50206"/>
    </source>
</evidence>
<sequence length="367" mass="40239">MENPRYQRQTSLKEFGEAGQIRLNNAKVLVIGAGGLGCPALQYLAGAGVGTIGIVDNDRVALSNLHRQVLYSTDDIGLSKALRAADILSALNPEIDIIPFNESLSTTNAQHIISQFDIILDGTDNFASRYLINDACVLAGKPLVYGAISRFEGQVAVFNWATNNGRSSNYRDVFPNPPAEDEILNCEEAGVIGTLPGMIGTMMANEAIKLIAQIGVPLINRLMTYNSLNNQMYDLEVQPQAGSHSLIPANFAAFEAKDYELMCSSQSATQIDPDRFEEMLQDPSFSVIDVRELNETPVINEFNYLSLPLSSFEKSVNQIKENKIVIFCKSGKRSLNAARILASHYGNSKKIYSLKGGILAWKDHKEV</sequence>
<dbReference type="PROSITE" id="PS50206">
    <property type="entry name" value="RHODANESE_3"/>
    <property type="match status" value="1"/>
</dbReference>
<evidence type="ECO:0000256" key="10">
    <source>
        <dbReference type="ARBA" id="ARBA00075110"/>
    </source>
</evidence>
<keyword evidence="2 14" id="KW-0808">Transferase</keyword>
<dbReference type="GO" id="GO:0061605">
    <property type="term" value="F:molybdopterin-synthase adenylyltransferase activity"/>
    <property type="evidence" value="ECO:0007669"/>
    <property type="project" value="UniProtKB-EC"/>
</dbReference>
<name>A0A1T4ZY07_9SPHI</name>
<keyword evidence="3" id="KW-0547">Nucleotide-binding</keyword>
<protein>
    <recommendedName>
        <fullName evidence="9">Molybdopterin-synthase adenylyltransferase</fullName>
        <ecNumber evidence="8">2.7.7.80</ecNumber>
    </recommendedName>
    <alternativeName>
        <fullName evidence="12">MoaD protein adenylase</fullName>
    </alternativeName>
    <alternativeName>
        <fullName evidence="10">Molybdopterin-converting factor subunit 1 adenylase</fullName>
    </alternativeName>
    <alternativeName>
        <fullName evidence="11">Sulfur carrier protein MoaD adenylyltransferase</fullName>
    </alternativeName>
</protein>
<dbReference type="GO" id="GO:0004792">
    <property type="term" value="F:thiosulfate-cyanide sulfurtransferase activity"/>
    <property type="evidence" value="ECO:0007669"/>
    <property type="project" value="TreeGrafter"/>
</dbReference>
<comment type="function">
    <text evidence="6">Catalyzes the adenylation by ATP of the carboxyl group of the C-terminal glycine of sulfur carrier protein MoaD.</text>
</comment>
<evidence type="ECO:0000256" key="4">
    <source>
        <dbReference type="ARBA" id="ARBA00022840"/>
    </source>
</evidence>
<dbReference type="Gene3D" id="3.40.250.10">
    <property type="entry name" value="Rhodanese-like domain"/>
    <property type="match status" value="1"/>
</dbReference>
<dbReference type="RefSeq" id="WP_079700563.1">
    <property type="nucleotide sequence ID" value="NZ_FUYR01000001.1"/>
</dbReference>
<evidence type="ECO:0000256" key="8">
    <source>
        <dbReference type="ARBA" id="ARBA00066884"/>
    </source>
</evidence>
<dbReference type="CDD" id="cd00158">
    <property type="entry name" value="RHOD"/>
    <property type="match status" value="1"/>
</dbReference>
<evidence type="ECO:0000313" key="14">
    <source>
        <dbReference type="EMBL" id="SKB27283.1"/>
    </source>
</evidence>
<dbReference type="CDD" id="cd00757">
    <property type="entry name" value="ThiF_MoeB_HesA_family"/>
    <property type="match status" value="1"/>
</dbReference>
<comment type="catalytic activity">
    <reaction evidence="5">
        <text>[molybdopterin-synthase sulfur-carrier protein]-C-terminal Gly-Gly + ATP + H(+) = [molybdopterin-synthase sulfur-carrier protein]-C-terminal Gly-Gly-AMP + diphosphate</text>
        <dbReference type="Rhea" id="RHEA:43616"/>
        <dbReference type="Rhea" id="RHEA-COMP:12159"/>
        <dbReference type="Rhea" id="RHEA-COMP:12202"/>
        <dbReference type="ChEBI" id="CHEBI:15378"/>
        <dbReference type="ChEBI" id="CHEBI:30616"/>
        <dbReference type="ChEBI" id="CHEBI:33019"/>
        <dbReference type="ChEBI" id="CHEBI:90618"/>
        <dbReference type="ChEBI" id="CHEBI:90778"/>
        <dbReference type="EC" id="2.7.7.80"/>
    </reaction>
</comment>
<evidence type="ECO:0000256" key="1">
    <source>
        <dbReference type="ARBA" id="ARBA00009919"/>
    </source>
</evidence>
<dbReference type="NCBIfam" id="NF004281">
    <property type="entry name" value="PRK05690.1"/>
    <property type="match status" value="1"/>
</dbReference>
<evidence type="ECO:0000256" key="11">
    <source>
        <dbReference type="ARBA" id="ARBA00075328"/>
    </source>
</evidence>
<dbReference type="GO" id="GO:0005524">
    <property type="term" value="F:ATP binding"/>
    <property type="evidence" value="ECO:0007669"/>
    <property type="project" value="UniProtKB-KW"/>
</dbReference>
<evidence type="ECO:0000256" key="7">
    <source>
        <dbReference type="ARBA" id="ARBA00063809"/>
    </source>
</evidence>
<dbReference type="SUPFAM" id="SSF52821">
    <property type="entry name" value="Rhodanese/Cell cycle control phosphatase"/>
    <property type="match status" value="1"/>
</dbReference>
<dbReference type="SMART" id="SM00450">
    <property type="entry name" value="RHOD"/>
    <property type="match status" value="1"/>
</dbReference>
<feature type="domain" description="Rhodanese" evidence="13">
    <location>
        <begin position="288"/>
        <end position="366"/>
    </location>
</feature>
<evidence type="ECO:0000256" key="5">
    <source>
        <dbReference type="ARBA" id="ARBA00052218"/>
    </source>
</evidence>
<evidence type="ECO:0000256" key="9">
    <source>
        <dbReference type="ARBA" id="ARBA00073635"/>
    </source>
</evidence>
<evidence type="ECO:0000313" key="15">
    <source>
        <dbReference type="Proteomes" id="UP000189981"/>
    </source>
</evidence>
<keyword evidence="4" id="KW-0067">ATP-binding</keyword>
<evidence type="ECO:0000256" key="12">
    <source>
        <dbReference type="ARBA" id="ARBA00078531"/>
    </source>
</evidence>
<dbReference type="Pfam" id="PF00899">
    <property type="entry name" value="ThiF"/>
    <property type="match status" value="1"/>
</dbReference>
<evidence type="ECO:0000256" key="2">
    <source>
        <dbReference type="ARBA" id="ARBA00022679"/>
    </source>
</evidence>
<dbReference type="PANTHER" id="PTHR10953:SF102">
    <property type="entry name" value="ADENYLYLTRANSFERASE AND SULFURTRANSFERASE MOCS3"/>
    <property type="match status" value="1"/>
</dbReference>
<dbReference type="SUPFAM" id="SSF69572">
    <property type="entry name" value="Activating enzymes of the ubiquitin-like proteins"/>
    <property type="match status" value="1"/>
</dbReference>
<comment type="similarity">
    <text evidence="1">Belongs to the HesA/MoeB/ThiF family.</text>
</comment>
<accession>A0A1T4ZY07</accession>
<dbReference type="EC" id="2.7.7.80" evidence="8"/>
<dbReference type="FunFam" id="3.40.50.720:FF:000033">
    <property type="entry name" value="Adenylyltransferase and sulfurtransferase MOCS3"/>
    <property type="match status" value="1"/>
</dbReference>
<dbReference type="OrthoDB" id="9804286at2"/>
<dbReference type="InterPro" id="IPR035985">
    <property type="entry name" value="Ubiquitin-activating_enz"/>
</dbReference>
<keyword evidence="15" id="KW-1185">Reference proteome</keyword>
<gene>
    <name evidence="14" type="ORF">SAMN05661099_0045</name>
</gene>
<dbReference type="GO" id="GO:0008146">
    <property type="term" value="F:sulfotransferase activity"/>
    <property type="evidence" value="ECO:0007669"/>
    <property type="project" value="TreeGrafter"/>
</dbReference>
<dbReference type="InterPro" id="IPR045886">
    <property type="entry name" value="ThiF/MoeB/HesA"/>
</dbReference>
<dbReference type="GO" id="GO:0008641">
    <property type="term" value="F:ubiquitin-like modifier activating enzyme activity"/>
    <property type="evidence" value="ECO:0007669"/>
    <property type="project" value="InterPro"/>
</dbReference>
<dbReference type="InterPro" id="IPR000594">
    <property type="entry name" value="ThiF_NAD_FAD-bd"/>
</dbReference>
<evidence type="ECO:0000256" key="6">
    <source>
        <dbReference type="ARBA" id="ARBA00055169"/>
    </source>
</evidence>
<dbReference type="InterPro" id="IPR036873">
    <property type="entry name" value="Rhodanese-like_dom_sf"/>
</dbReference>
<keyword evidence="14" id="KW-0548">Nucleotidyltransferase</keyword>
<comment type="subunit">
    <text evidence="7">Homodimer. Forms a stable heterotetrameric complex of 2 MoeB and 2 MoaD during adenylation of MoaD.</text>
</comment>